<feature type="region of interest" description="Disordered" evidence="1">
    <location>
        <begin position="43"/>
        <end position="102"/>
    </location>
</feature>
<dbReference type="AlphaFoldDB" id="A0A317K7N7"/>
<evidence type="ECO:0000256" key="1">
    <source>
        <dbReference type="SAM" id="MobiDB-lite"/>
    </source>
</evidence>
<sequence length="102" mass="10533">MAESFADQDLVTLRAIAYAAGIPDSDRMGHDELVTALRRAGLSEPAAGPIDTSLADPGDPGTDEGVYHGRGVGRRESAGGPAAQTAARRTATPMPERSGTDR</sequence>
<gene>
    <name evidence="2" type="ORF">DLJ46_10280</name>
</gene>
<dbReference type="RefSeq" id="WP_109944430.1">
    <property type="nucleotide sequence ID" value="NZ_QGGF01000218.1"/>
</dbReference>
<accession>A0A317K7N7</accession>
<comment type="caution">
    <text evidence="2">The sequence shown here is derived from an EMBL/GenBank/DDBJ whole genome shotgun (WGS) entry which is preliminary data.</text>
</comment>
<organism evidence="2 3">
    <name type="scientific">Micromonospora globispora</name>
    <dbReference type="NCBI Taxonomy" id="1450148"/>
    <lineage>
        <taxon>Bacteria</taxon>
        <taxon>Bacillati</taxon>
        <taxon>Actinomycetota</taxon>
        <taxon>Actinomycetes</taxon>
        <taxon>Micromonosporales</taxon>
        <taxon>Micromonosporaceae</taxon>
        <taxon>Micromonospora</taxon>
    </lineage>
</organism>
<name>A0A317K7N7_9ACTN</name>
<keyword evidence="3" id="KW-1185">Reference proteome</keyword>
<dbReference type="OrthoDB" id="3403728at2"/>
<proteinExistence type="predicted"/>
<reference evidence="3" key="1">
    <citation type="submission" date="2018-05" db="EMBL/GenBank/DDBJ databases">
        <title>Micromonospora globispora sp. nov. and Micromonospora rugosa sp. nov., isolated from marine sediment.</title>
        <authorList>
            <person name="Carro L."/>
            <person name="Aysel V."/>
            <person name="Cetin D."/>
            <person name="Igual J.M."/>
            <person name="Klenk H.-P."/>
            <person name="Trujillo M.E."/>
            <person name="Sahin N."/>
        </authorList>
    </citation>
    <scope>NUCLEOTIDE SEQUENCE [LARGE SCALE GENOMIC DNA]</scope>
    <source>
        <strain evidence="3">S2904</strain>
    </source>
</reference>
<dbReference type="EMBL" id="QGSV01000146">
    <property type="protein sequence ID" value="PWU49036.1"/>
    <property type="molecule type" value="Genomic_DNA"/>
</dbReference>
<evidence type="ECO:0000313" key="2">
    <source>
        <dbReference type="EMBL" id="PWU49036.1"/>
    </source>
</evidence>
<evidence type="ECO:0000313" key="3">
    <source>
        <dbReference type="Proteomes" id="UP000245683"/>
    </source>
</evidence>
<dbReference type="Proteomes" id="UP000245683">
    <property type="component" value="Unassembled WGS sequence"/>
</dbReference>
<protein>
    <submittedName>
        <fullName evidence="2">Uncharacterized protein</fullName>
    </submittedName>
</protein>
<feature type="compositionally biased region" description="Low complexity" evidence="1">
    <location>
        <begin position="78"/>
        <end position="93"/>
    </location>
</feature>